<sequence>MKSLIESTPGAQDFELVQCTGQPILDVPEILFQHLARRGAVLFRGFDLDLDRFSALVHKVSRRTAMDPAREWFAPDVQMVDAGFDAVGLHCENGNTPSLPDLVWFFSARAARKGSRTILCDGYRAWDGLPPAVRDLFLAHDVIFSRKVPESLWARYLRHELPTLESFPLIDQAAVDRFIRDPVRTRMTIQPDRTLLVEVRVPMAHPTRFGDRLAWANSLLGPSYNYEPPVMTLDDGSSIPDWAVDSVAKVTAACTTEVDWEDGDLIAIDNTRIMHGRRKIEDPGRRLFTALSYL</sequence>
<dbReference type="PANTHER" id="PTHR10696">
    <property type="entry name" value="GAMMA-BUTYROBETAINE HYDROXYLASE-RELATED"/>
    <property type="match status" value="1"/>
</dbReference>
<evidence type="ECO:0000259" key="4">
    <source>
        <dbReference type="Pfam" id="PF02668"/>
    </source>
</evidence>
<comment type="cofactor">
    <cofactor evidence="1">
        <name>Fe(2+)</name>
        <dbReference type="ChEBI" id="CHEBI:29033"/>
    </cofactor>
</comment>
<dbReference type="AlphaFoldDB" id="A0AA48GZ66"/>
<organism evidence="5 6">
    <name type="scientific">Mesoterricola silvestris</name>
    <dbReference type="NCBI Taxonomy" id="2927979"/>
    <lineage>
        <taxon>Bacteria</taxon>
        <taxon>Pseudomonadati</taxon>
        <taxon>Acidobacteriota</taxon>
        <taxon>Holophagae</taxon>
        <taxon>Holophagales</taxon>
        <taxon>Holophagaceae</taxon>
        <taxon>Mesoterricola</taxon>
    </lineage>
</organism>
<evidence type="ECO:0000256" key="1">
    <source>
        <dbReference type="ARBA" id="ARBA00001954"/>
    </source>
</evidence>
<evidence type="ECO:0000256" key="3">
    <source>
        <dbReference type="ARBA" id="ARBA00023194"/>
    </source>
</evidence>
<dbReference type="KEGG" id="msil:METEAL_37100"/>
<keyword evidence="3" id="KW-0045">Antibiotic biosynthesis</keyword>
<dbReference type="InterPro" id="IPR050411">
    <property type="entry name" value="AlphaKG_dependent_hydroxylases"/>
</dbReference>
<evidence type="ECO:0000256" key="2">
    <source>
        <dbReference type="ARBA" id="ARBA00023002"/>
    </source>
</evidence>
<feature type="domain" description="TauD/TfdA-like" evidence="4">
    <location>
        <begin position="31"/>
        <end position="288"/>
    </location>
</feature>
<dbReference type="RefSeq" id="WP_316413211.1">
    <property type="nucleotide sequence ID" value="NZ_AP027080.1"/>
</dbReference>
<dbReference type="Proteomes" id="UP001238179">
    <property type="component" value="Chromosome"/>
</dbReference>
<dbReference type="EMBL" id="AP027080">
    <property type="protein sequence ID" value="BDU74536.1"/>
    <property type="molecule type" value="Genomic_DNA"/>
</dbReference>
<proteinExistence type="predicted"/>
<accession>A0AA48GZ66</accession>
<dbReference type="InterPro" id="IPR003819">
    <property type="entry name" value="TauD/TfdA-like"/>
</dbReference>
<dbReference type="GO" id="GO:0017000">
    <property type="term" value="P:antibiotic biosynthetic process"/>
    <property type="evidence" value="ECO:0007669"/>
    <property type="project" value="UniProtKB-KW"/>
</dbReference>
<reference evidence="6" key="1">
    <citation type="journal article" date="2023" name="Int. J. Syst. Evol. Microbiol.">
        <title>Mesoterricola silvestris gen. nov., sp. nov., Mesoterricola sediminis sp. nov., Geothrix oryzae sp. nov., Geothrix edaphica sp. nov., Geothrix rubra sp. nov., and Geothrix limicola sp. nov., six novel members of Acidobacteriota isolated from soils.</title>
        <authorList>
            <person name="Itoh H."/>
            <person name="Sugisawa Y."/>
            <person name="Mise K."/>
            <person name="Xu Z."/>
            <person name="Kuniyasu M."/>
            <person name="Ushijima N."/>
            <person name="Kawano K."/>
            <person name="Kobayashi E."/>
            <person name="Shiratori Y."/>
            <person name="Masuda Y."/>
            <person name="Senoo K."/>
        </authorList>
    </citation>
    <scope>NUCLEOTIDE SEQUENCE [LARGE SCALE GENOMIC DNA]</scope>
    <source>
        <strain evidence="6">W79</strain>
    </source>
</reference>
<dbReference type="SUPFAM" id="SSF51197">
    <property type="entry name" value="Clavaminate synthase-like"/>
    <property type="match status" value="1"/>
</dbReference>
<keyword evidence="6" id="KW-1185">Reference proteome</keyword>
<dbReference type="PANTHER" id="PTHR10696:SF56">
    <property type="entry name" value="TAUD_TFDA-LIKE DOMAIN-CONTAINING PROTEIN"/>
    <property type="match status" value="1"/>
</dbReference>
<dbReference type="Gene3D" id="3.60.130.10">
    <property type="entry name" value="Clavaminate synthase-like"/>
    <property type="match status" value="1"/>
</dbReference>
<dbReference type="GO" id="GO:0016706">
    <property type="term" value="F:2-oxoglutarate-dependent dioxygenase activity"/>
    <property type="evidence" value="ECO:0007669"/>
    <property type="project" value="UniProtKB-ARBA"/>
</dbReference>
<evidence type="ECO:0000313" key="6">
    <source>
        <dbReference type="Proteomes" id="UP001238179"/>
    </source>
</evidence>
<protein>
    <recommendedName>
        <fullName evidence="4">TauD/TfdA-like domain-containing protein</fullName>
    </recommendedName>
</protein>
<evidence type="ECO:0000313" key="5">
    <source>
        <dbReference type="EMBL" id="BDU74536.1"/>
    </source>
</evidence>
<name>A0AA48GZ66_9BACT</name>
<dbReference type="Pfam" id="PF02668">
    <property type="entry name" value="TauD"/>
    <property type="match status" value="1"/>
</dbReference>
<gene>
    <name evidence="5" type="ORF">METEAL_37100</name>
</gene>
<dbReference type="InterPro" id="IPR042098">
    <property type="entry name" value="TauD-like_sf"/>
</dbReference>
<keyword evidence="2" id="KW-0560">Oxidoreductase</keyword>